<accession>A0A5B3FZI0</accession>
<name>A0A5B3FZI0_9BACT</name>
<evidence type="ECO:0000313" key="1">
    <source>
        <dbReference type="EMBL" id="KAA2366758.1"/>
    </source>
</evidence>
<dbReference type="SUPFAM" id="SSF48452">
    <property type="entry name" value="TPR-like"/>
    <property type="match status" value="1"/>
</dbReference>
<proteinExistence type="predicted"/>
<comment type="caution">
    <text evidence="1">The sequence shown here is derived from an EMBL/GenBank/DDBJ whole genome shotgun (WGS) entry which is preliminary data.</text>
</comment>
<sequence length="419" mass="48655">MKNCILIFAVWLMSGLQIVGCGNHHSEQTYDEMLNDVVQNFNKGIIGGDSVLKNFVTKVKADSVARKYSNSAMKEEMMLNLISDYIDAGQVDNAQHLYDNMLKYAEQEYGKVSQMTAMAYKEKAHLYERVGDLDNAIQMMQKSAEVFEKLPKSSCNYYKDANDFIGMWTEEREIIKNHPIPKNLSLDSLERELCTYFDYESSPKAAGFWDYMEPYLLNPQTLTQQSSLLDSVMEIHITPDAKYKFYSYDRRESGTIGYYTTYIQYKDSDENISYKEWQANLRSDYSSLICNVWQFKYAGKDYYVIKTFKQGMNCSWGYGMEIVTLKEGVPTYHTQFYPKGIYTPHEYKYFTFDEDGNIIGDYYAPAYDVAVCSTDNCNHNINYTFDPKTLTVYVTDDASAPDNPIKQVRKHSWRLILRS</sequence>
<dbReference type="Gene3D" id="1.25.40.10">
    <property type="entry name" value="Tetratricopeptide repeat domain"/>
    <property type="match status" value="1"/>
</dbReference>
<dbReference type="InterPro" id="IPR011990">
    <property type="entry name" value="TPR-like_helical_dom_sf"/>
</dbReference>
<evidence type="ECO:0000313" key="2">
    <source>
        <dbReference type="Proteomes" id="UP000323567"/>
    </source>
</evidence>
<dbReference type="RefSeq" id="WP_149887728.1">
    <property type="nucleotide sequence ID" value="NZ_VVXK01000023.1"/>
</dbReference>
<protein>
    <submittedName>
        <fullName evidence="1">Tetratricopeptide repeat protein</fullName>
    </submittedName>
</protein>
<dbReference type="EMBL" id="VVXK01000023">
    <property type="protein sequence ID" value="KAA2366758.1"/>
    <property type="molecule type" value="Genomic_DNA"/>
</dbReference>
<gene>
    <name evidence="1" type="ORF">F2Y13_12785</name>
</gene>
<reference evidence="1 2" key="1">
    <citation type="journal article" date="2019" name="Nat. Med.">
        <title>A library of human gut bacterial isolates paired with longitudinal multiomics data enables mechanistic microbiome research.</title>
        <authorList>
            <person name="Poyet M."/>
            <person name="Groussin M."/>
            <person name="Gibbons S.M."/>
            <person name="Avila-Pacheco J."/>
            <person name="Jiang X."/>
            <person name="Kearney S.M."/>
            <person name="Perrotta A.R."/>
            <person name="Berdy B."/>
            <person name="Zhao S."/>
            <person name="Lieberman T.D."/>
            <person name="Swanson P.K."/>
            <person name="Smith M."/>
            <person name="Roesemann S."/>
            <person name="Alexander J.E."/>
            <person name="Rich S.A."/>
            <person name="Livny J."/>
            <person name="Vlamakis H."/>
            <person name="Clish C."/>
            <person name="Bullock K."/>
            <person name="Deik A."/>
            <person name="Scott J."/>
            <person name="Pierce K.A."/>
            <person name="Xavier R.J."/>
            <person name="Alm E.J."/>
        </authorList>
    </citation>
    <scope>NUCLEOTIDE SEQUENCE [LARGE SCALE GENOMIC DNA]</scope>
    <source>
        <strain evidence="1 2">BIOML-A2</strain>
    </source>
</reference>
<dbReference type="Pfam" id="PF13424">
    <property type="entry name" value="TPR_12"/>
    <property type="match status" value="1"/>
</dbReference>
<dbReference type="Proteomes" id="UP000323567">
    <property type="component" value="Unassembled WGS sequence"/>
</dbReference>
<organism evidence="1 2">
    <name type="scientific">Alistipes shahii</name>
    <dbReference type="NCBI Taxonomy" id="328814"/>
    <lineage>
        <taxon>Bacteria</taxon>
        <taxon>Pseudomonadati</taxon>
        <taxon>Bacteroidota</taxon>
        <taxon>Bacteroidia</taxon>
        <taxon>Bacteroidales</taxon>
        <taxon>Rikenellaceae</taxon>
        <taxon>Alistipes</taxon>
    </lineage>
</organism>
<dbReference type="AlphaFoldDB" id="A0A5B3FZI0"/>